<accession>A0AC34F7J8</accession>
<sequence>MRFQEPWTKGDLARAANGKGPFGALASLSTLATKIEGWAPSFVRALGFGGVPTSVGPGLASKAIAMSGVLNGPKTIFVSSNGRVISNMLGKR</sequence>
<name>A0AC34F7J8_9BILA</name>
<dbReference type="WBParaSite" id="ES5_v2.g13262.t1">
    <property type="protein sequence ID" value="ES5_v2.g13262.t1"/>
    <property type="gene ID" value="ES5_v2.g13262"/>
</dbReference>
<protein>
    <submittedName>
        <fullName evidence="2">Uncharacterized protein</fullName>
    </submittedName>
</protein>
<evidence type="ECO:0000313" key="2">
    <source>
        <dbReference type="WBParaSite" id="ES5_v2.g13262.t1"/>
    </source>
</evidence>
<evidence type="ECO:0000313" key="1">
    <source>
        <dbReference type="Proteomes" id="UP000887579"/>
    </source>
</evidence>
<proteinExistence type="predicted"/>
<reference evidence="2" key="1">
    <citation type="submission" date="2022-11" db="UniProtKB">
        <authorList>
            <consortium name="WormBaseParasite"/>
        </authorList>
    </citation>
    <scope>IDENTIFICATION</scope>
</reference>
<dbReference type="Proteomes" id="UP000887579">
    <property type="component" value="Unplaced"/>
</dbReference>
<organism evidence="1 2">
    <name type="scientific">Panagrolaimus sp. ES5</name>
    <dbReference type="NCBI Taxonomy" id="591445"/>
    <lineage>
        <taxon>Eukaryota</taxon>
        <taxon>Metazoa</taxon>
        <taxon>Ecdysozoa</taxon>
        <taxon>Nematoda</taxon>
        <taxon>Chromadorea</taxon>
        <taxon>Rhabditida</taxon>
        <taxon>Tylenchina</taxon>
        <taxon>Panagrolaimomorpha</taxon>
        <taxon>Panagrolaimoidea</taxon>
        <taxon>Panagrolaimidae</taxon>
        <taxon>Panagrolaimus</taxon>
    </lineage>
</organism>